<comment type="caution">
    <text evidence="6">The sequence shown here is derived from an EMBL/GenBank/DDBJ whole genome shotgun (WGS) entry which is preliminary data.</text>
</comment>
<reference evidence="6 7" key="1">
    <citation type="journal article" date="2012" name="Genome Biol.">
        <title>The genome of the polar eukaryotic microalga coccomyxa subellipsoidea reveals traits of cold adaptation.</title>
        <authorList>
            <person name="Blanc G."/>
            <person name="Agarkova I."/>
            <person name="Grimwood J."/>
            <person name="Kuo A."/>
            <person name="Brueggeman A."/>
            <person name="Dunigan D."/>
            <person name="Gurnon J."/>
            <person name="Ladunga I."/>
            <person name="Lindquist E."/>
            <person name="Lucas S."/>
            <person name="Pangilinan J."/>
            <person name="Proschold T."/>
            <person name="Salamov A."/>
            <person name="Schmutz J."/>
            <person name="Weeks D."/>
            <person name="Yamada T."/>
            <person name="Claverie J.M."/>
            <person name="Grigoriev I."/>
            <person name="Van Etten J."/>
            <person name="Lomsadze A."/>
            <person name="Borodovsky M."/>
        </authorList>
    </citation>
    <scope>NUCLEOTIDE SEQUENCE [LARGE SCALE GENOMIC DNA]</scope>
    <source>
        <strain evidence="6 7">C-169</strain>
    </source>
</reference>
<evidence type="ECO:0000259" key="5">
    <source>
        <dbReference type="Pfam" id="PF07011"/>
    </source>
</evidence>
<dbReference type="RefSeq" id="XP_005651402.1">
    <property type="nucleotide sequence ID" value="XM_005651345.1"/>
</dbReference>
<evidence type="ECO:0000256" key="1">
    <source>
        <dbReference type="ARBA" id="ARBA00004123"/>
    </source>
</evidence>
<dbReference type="KEGG" id="csl:COCSUDRAFT_21939"/>
<dbReference type="GO" id="GO:0005634">
    <property type="term" value="C:nucleus"/>
    <property type="evidence" value="ECO:0007669"/>
    <property type="project" value="UniProtKB-SubCell"/>
</dbReference>
<gene>
    <name evidence="6" type="ORF">COCSUDRAFT_21939</name>
</gene>
<dbReference type="OrthoDB" id="1895690at2759"/>
<comment type="subcellular location">
    <subcellularLocation>
        <location evidence="1">Nucleus</location>
    </subcellularLocation>
</comment>
<comment type="similarity">
    <text evidence="2">Belongs to the EARLY FLOWERING 4 family.</text>
</comment>
<keyword evidence="4" id="KW-0539">Nucleus</keyword>
<evidence type="ECO:0000256" key="4">
    <source>
        <dbReference type="ARBA" id="ARBA00023242"/>
    </source>
</evidence>
<keyword evidence="7" id="KW-1185">Reference proteome</keyword>
<dbReference type="InterPro" id="IPR040462">
    <property type="entry name" value="EARLY_FLOWERING_4"/>
</dbReference>
<dbReference type="PANTHER" id="PTHR33469">
    <property type="entry name" value="PROTEIN ELF4-LIKE 4"/>
    <property type="match status" value="1"/>
</dbReference>
<protein>
    <submittedName>
        <fullName evidence="6">DUF1313-domain-containing protein</fullName>
    </submittedName>
</protein>
<organism evidence="6 7">
    <name type="scientific">Coccomyxa subellipsoidea (strain C-169)</name>
    <name type="common">Green microalga</name>
    <dbReference type="NCBI Taxonomy" id="574566"/>
    <lineage>
        <taxon>Eukaryota</taxon>
        <taxon>Viridiplantae</taxon>
        <taxon>Chlorophyta</taxon>
        <taxon>core chlorophytes</taxon>
        <taxon>Trebouxiophyceae</taxon>
        <taxon>Trebouxiophyceae incertae sedis</taxon>
        <taxon>Coccomyxaceae</taxon>
        <taxon>Coccomyxa</taxon>
        <taxon>Coccomyxa subellipsoidea</taxon>
    </lineage>
</organism>
<dbReference type="Proteomes" id="UP000007264">
    <property type="component" value="Unassembled WGS sequence"/>
</dbReference>
<dbReference type="AlphaFoldDB" id="I0Z889"/>
<dbReference type="EMBL" id="AGSI01000002">
    <property type="protein sequence ID" value="EIE26858.1"/>
    <property type="molecule type" value="Genomic_DNA"/>
</dbReference>
<accession>I0Z889</accession>
<keyword evidence="3" id="KW-0090">Biological rhythms</keyword>
<dbReference type="eggNOG" id="ENOG502RZ6B">
    <property type="taxonomic scope" value="Eukaryota"/>
</dbReference>
<evidence type="ECO:0000256" key="2">
    <source>
        <dbReference type="ARBA" id="ARBA00009514"/>
    </source>
</evidence>
<evidence type="ECO:0000313" key="7">
    <source>
        <dbReference type="Proteomes" id="UP000007264"/>
    </source>
</evidence>
<feature type="domain" description="Protein EARLY FLOWERING 4" evidence="5">
    <location>
        <begin position="14"/>
        <end position="76"/>
    </location>
</feature>
<dbReference type="InterPro" id="IPR009741">
    <property type="entry name" value="EARLY_FLOWERING_4_dom"/>
</dbReference>
<name>I0Z889_COCSC</name>
<evidence type="ECO:0000256" key="3">
    <source>
        <dbReference type="ARBA" id="ARBA00023108"/>
    </source>
</evidence>
<dbReference type="GO" id="GO:0042753">
    <property type="term" value="P:positive regulation of circadian rhythm"/>
    <property type="evidence" value="ECO:0007669"/>
    <property type="project" value="InterPro"/>
</dbReference>
<proteinExistence type="inferred from homology"/>
<evidence type="ECO:0000313" key="6">
    <source>
        <dbReference type="EMBL" id="EIE26858.1"/>
    </source>
</evidence>
<dbReference type="STRING" id="574566.I0Z889"/>
<dbReference type="PANTHER" id="PTHR33469:SF16">
    <property type="entry name" value="PROTEIN ELF4-LIKE 4"/>
    <property type="match status" value="1"/>
</dbReference>
<dbReference type="GeneID" id="17044868"/>
<dbReference type="GO" id="GO:0048511">
    <property type="term" value="P:rhythmic process"/>
    <property type="evidence" value="ECO:0007669"/>
    <property type="project" value="UniProtKB-KW"/>
</dbReference>
<sequence length="92" mass="10114">MEVSDNKITVPGFEKFSTVQDILEQNKILINEINTNHDLRTPEALARNVVLIRELNNNTAKVVELYKDISASFEDLGKEGDGNSAPTPTSAA</sequence>
<dbReference type="Pfam" id="PF07011">
    <property type="entry name" value="Elf4"/>
    <property type="match status" value="1"/>
</dbReference>